<dbReference type="InterPro" id="IPR020846">
    <property type="entry name" value="MFS_dom"/>
</dbReference>
<name>A0ABP3URQ6_9BURK</name>
<keyword evidence="2" id="KW-0813">Transport</keyword>
<keyword evidence="3" id="KW-1003">Cell membrane</keyword>
<sequence>MAPTTDLTPEPFSLRGIAVSAFGPSLLFGIGEGAILPVIPLTARDLGASVAQAALMVTLIGIGSMVSNIPASLITLHRGERWAIVAAAVWCALAMALSAWTDHLGLFALGCFMIGMSQAVFSLARQSYLTEAVPPEFRARAMSTLGGAMRVGLFIGPFIAALVIHHFGLTGAYGVGIGALIVAAGVAARIPDLVPAANETQPHAVAASITAKPSFRSILRDHHRLFVTLGIGVLLVSAVRATRQAVIPLWADHIGLAPSVAALIYGVAGGVEMLVFYPAGKVMDQKGRRWVAVPSMITMGIPLLLMPFTHGAATLLLAASLIGFGNGIGSGMVMTLGADHSPRTGRAHFLGVWRLMSDIGSSCGPTLLSFLAATLSLGAGIAATGLIAFAAAAQLAYWIPRAHAARQARQRVR</sequence>
<dbReference type="PANTHER" id="PTHR23517:SF3">
    <property type="entry name" value="INTEGRAL MEMBRANE TRANSPORT PROTEIN"/>
    <property type="match status" value="1"/>
</dbReference>
<evidence type="ECO:0000256" key="1">
    <source>
        <dbReference type="ARBA" id="ARBA00004651"/>
    </source>
</evidence>
<dbReference type="Proteomes" id="UP001500279">
    <property type="component" value="Unassembled WGS sequence"/>
</dbReference>
<dbReference type="Gene3D" id="1.20.1250.20">
    <property type="entry name" value="MFS general substrate transporter like domains"/>
    <property type="match status" value="2"/>
</dbReference>
<feature type="domain" description="Major facilitator superfamily (MFS) profile" evidence="8">
    <location>
        <begin position="17"/>
        <end position="403"/>
    </location>
</feature>
<feature type="transmembrane region" description="Helical" evidence="7">
    <location>
        <begin position="50"/>
        <end position="70"/>
    </location>
</feature>
<dbReference type="SUPFAM" id="SSF103473">
    <property type="entry name" value="MFS general substrate transporter"/>
    <property type="match status" value="1"/>
</dbReference>
<dbReference type="InterPro" id="IPR011701">
    <property type="entry name" value="MFS"/>
</dbReference>
<dbReference type="RefSeq" id="WP_141286025.1">
    <property type="nucleotide sequence ID" value="NZ_BAAAEW010000003.1"/>
</dbReference>
<evidence type="ECO:0000313" key="10">
    <source>
        <dbReference type="Proteomes" id="UP001500279"/>
    </source>
</evidence>
<dbReference type="Pfam" id="PF07690">
    <property type="entry name" value="MFS_1"/>
    <property type="match status" value="1"/>
</dbReference>
<feature type="transmembrane region" description="Helical" evidence="7">
    <location>
        <begin position="145"/>
        <end position="164"/>
    </location>
</feature>
<evidence type="ECO:0000256" key="7">
    <source>
        <dbReference type="SAM" id="Phobius"/>
    </source>
</evidence>
<keyword evidence="6 7" id="KW-0472">Membrane</keyword>
<keyword evidence="4 7" id="KW-0812">Transmembrane</keyword>
<gene>
    <name evidence="9" type="ORF">GCM10009107_03650</name>
</gene>
<dbReference type="PANTHER" id="PTHR23517">
    <property type="entry name" value="RESISTANCE PROTEIN MDTM, PUTATIVE-RELATED-RELATED"/>
    <property type="match status" value="1"/>
</dbReference>
<evidence type="ECO:0000256" key="4">
    <source>
        <dbReference type="ARBA" id="ARBA00022692"/>
    </source>
</evidence>
<evidence type="ECO:0000256" key="5">
    <source>
        <dbReference type="ARBA" id="ARBA00022989"/>
    </source>
</evidence>
<feature type="transmembrane region" description="Helical" evidence="7">
    <location>
        <begin position="289"/>
        <end position="309"/>
    </location>
</feature>
<dbReference type="InterPro" id="IPR036259">
    <property type="entry name" value="MFS_trans_sf"/>
</dbReference>
<feature type="transmembrane region" description="Helical" evidence="7">
    <location>
        <begin position="170"/>
        <end position="188"/>
    </location>
</feature>
<evidence type="ECO:0000259" key="8">
    <source>
        <dbReference type="PROSITE" id="PS50850"/>
    </source>
</evidence>
<comment type="caution">
    <text evidence="9">The sequence shown here is derived from an EMBL/GenBank/DDBJ whole genome shotgun (WGS) entry which is preliminary data.</text>
</comment>
<organism evidence="9 10">
    <name type="scientific">Ideonella azotifigens</name>
    <dbReference type="NCBI Taxonomy" id="513160"/>
    <lineage>
        <taxon>Bacteria</taxon>
        <taxon>Pseudomonadati</taxon>
        <taxon>Pseudomonadota</taxon>
        <taxon>Betaproteobacteria</taxon>
        <taxon>Burkholderiales</taxon>
        <taxon>Sphaerotilaceae</taxon>
        <taxon>Ideonella</taxon>
    </lineage>
</organism>
<keyword evidence="5 7" id="KW-1133">Transmembrane helix</keyword>
<feature type="transmembrane region" description="Helical" evidence="7">
    <location>
        <begin position="82"/>
        <end position="100"/>
    </location>
</feature>
<evidence type="ECO:0000256" key="6">
    <source>
        <dbReference type="ARBA" id="ARBA00023136"/>
    </source>
</evidence>
<dbReference type="InterPro" id="IPR050171">
    <property type="entry name" value="MFS_Transporters"/>
</dbReference>
<feature type="transmembrane region" description="Helical" evidence="7">
    <location>
        <begin position="377"/>
        <end position="399"/>
    </location>
</feature>
<reference evidence="10" key="1">
    <citation type="journal article" date="2019" name="Int. J. Syst. Evol. Microbiol.">
        <title>The Global Catalogue of Microorganisms (GCM) 10K type strain sequencing project: providing services to taxonomists for standard genome sequencing and annotation.</title>
        <authorList>
            <consortium name="The Broad Institute Genomics Platform"/>
            <consortium name="The Broad Institute Genome Sequencing Center for Infectious Disease"/>
            <person name="Wu L."/>
            <person name="Ma J."/>
        </authorList>
    </citation>
    <scope>NUCLEOTIDE SEQUENCE [LARGE SCALE GENOMIC DNA]</scope>
    <source>
        <strain evidence="10">JCM 15503</strain>
    </source>
</reference>
<dbReference type="EMBL" id="BAAAEW010000003">
    <property type="protein sequence ID" value="GAA0741253.1"/>
    <property type="molecule type" value="Genomic_DNA"/>
</dbReference>
<keyword evidence="10" id="KW-1185">Reference proteome</keyword>
<proteinExistence type="predicted"/>
<dbReference type="PROSITE" id="PS50850">
    <property type="entry name" value="MFS"/>
    <property type="match status" value="1"/>
</dbReference>
<dbReference type="CDD" id="cd17325">
    <property type="entry name" value="MFS_MdtG_SLC18_like"/>
    <property type="match status" value="1"/>
</dbReference>
<accession>A0ABP3URQ6</accession>
<feature type="transmembrane region" description="Helical" evidence="7">
    <location>
        <begin position="225"/>
        <end position="242"/>
    </location>
</feature>
<protein>
    <submittedName>
        <fullName evidence="9">MFS transporter</fullName>
    </submittedName>
</protein>
<feature type="transmembrane region" description="Helical" evidence="7">
    <location>
        <begin position="106"/>
        <end position="124"/>
    </location>
</feature>
<comment type="subcellular location">
    <subcellularLocation>
        <location evidence="1">Cell membrane</location>
        <topology evidence="1">Multi-pass membrane protein</topology>
    </subcellularLocation>
</comment>
<feature type="transmembrane region" description="Helical" evidence="7">
    <location>
        <begin position="254"/>
        <end position="277"/>
    </location>
</feature>
<feature type="transmembrane region" description="Helical" evidence="7">
    <location>
        <begin position="315"/>
        <end position="338"/>
    </location>
</feature>
<evidence type="ECO:0000256" key="2">
    <source>
        <dbReference type="ARBA" id="ARBA00022448"/>
    </source>
</evidence>
<evidence type="ECO:0000313" key="9">
    <source>
        <dbReference type="EMBL" id="GAA0741253.1"/>
    </source>
</evidence>
<evidence type="ECO:0000256" key="3">
    <source>
        <dbReference type="ARBA" id="ARBA00022475"/>
    </source>
</evidence>
<feature type="transmembrane region" description="Helical" evidence="7">
    <location>
        <begin position="350"/>
        <end position="371"/>
    </location>
</feature>